<dbReference type="InterPro" id="IPR027417">
    <property type="entry name" value="P-loop_NTPase"/>
</dbReference>
<feature type="binding site" evidence="7">
    <location>
        <position position="141"/>
    </location>
    <ligand>
        <name>substrate</name>
    </ligand>
</feature>
<keyword evidence="2 7" id="KW-0808">Transferase</keyword>
<evidence type="ECO:0000256" key="6">
    <source>
        <dbReference type="ARBA" id="ARBA00023141"/>
    </source>
</evidence>
<dbReference type="InterPro" id="IPR031322">
    <property type="entry name" value="Shikimate/glucono_kinase"/>
</dbReference>
<evidence type="ECO:0000256" key="3">
    <source>
        <dbReference type="ARBA" id="ARBA00022741"/>
    </source>
</evidence>
<gene>
    <name evidence="7" type="primary">aroK</name>
    <name evidence="8" type="ORF">IPO85_09100</name>
</gene>
<evidence type="ECO:0000256" key="1">
    <source>
        <dbReference type="ARBA" id="ARBA00022605"/>
    </source>
</evidence>
<comment type="catalytic activity">
    <reaction evidence="7">
        <text>shikimate + ATP = 3-phosphoshikimate + ADP + H(+)</text>
        <dbReference type="Rhea" id="RHEA:13121"/>
        <dbReference type="ChEBI" id="CHEBI:15378"/>
        <dbReference type="ChEBI" id="CHEBI:30616"/>
        <dbReference type="ChEBI" id="CHEBI:36208"/>
        <dbReference type="ChEBI" id="CHEBI:145989"/>
        <dbReference type="ChEBI" id="CHEBI:456216"/>
        <dbReference type="EC" id="2.7.1.71"/>
    </reaction>
</comment>
<dbReference type="GO" id="GO:0004765">
    <property type="term" value="F:shikimate kinase activity"/>
    <property type="evidence" value="ECO:0007669"/>
    <property type="project" value="UniProtKB-UniRule"/>
</dbReference>
<dbReference type="EC" id="2.7.1.71" evidence="7"/>
<comment type="cofactor">
    <cofactor evidence="7">
        <name>Mg(2+)</name>
        <dbReference type="ChEBI" id="CHEBI:18420"/>
    </cofactor>
    <text evidence="7">Binds 1 Mg(2+) ion per subunit.</text>
</comment>
<feature type="binding site" evidence="7">
    <location>
        <position position="22"/>
    </location>
    <ligand>
        <name>Mg(2+)</name>
        <dbReference type="ChEBI" id="CHEBI:18420"/>
    </ligand>
</feature>
<dbReference type="EMBL" id="JADKFW010000005">
    <property type="protein sequence ID" value="MBK9717654.1"/>
    <property type="molecule type" value="Genomic_DNA"/>
</dbReference>
<feature type="binding site" evidence="7">
    <location>
        <position position="64"/>
    </location>
    <ligand>
        <name>substrate</name>
    </ligand>
</feature>
<protein>
    <recommendedName>
        <fullName evidence="7">Shikimate kinase</fullName>
        <shortName evidence="7">SK</shortName>
        <ecNumber evidence="7">2.7.1.71</ecNumber>
    </recommendedName>
</protein>
<evidence type="ECO:0000313" key="8">
    <source>
        <dbReference type="EMBL" id="MBK9717654.1"/>
    </source>
</evidence>
<reference evidence="8 9" key="1">
    <citation type="submission" date="2020-10" db="EMBL/GenBank/DDBJ databases">
        <title>Connecting structure to function with the recovery of over 1000 high-quality activated sludge metagenome-assembled genomes encoding full-length rRNA genes using long-read sequencing.</title>
        <authorList>
            <person name="Singleton C.M."/>
            <person name="Petriglieri F."/>
            <person name="Kristensen J.M."/>
            <person name="Kirkegaard R.H."/>
            <person name="Michaelsen T.Y."/>
            <person name="Andersen M.H."/>
            <person name="Karst S.M."/>
            <person name="Dueholm M.S."/>
            <person name="Nielsen P.H."/>
            <person name="Albertsen M."/>
        </authorList>
    </citation>
    <scope>NUCLEOTIDE SEQUENCE [LARGE SCALE GENOMIC DNA]</scope>
    <source>
        <strain evidence="8">Ribe_18-Q3-R11-54_BAT3C.373</strain>
    </source>
</reference>
<dbReference type="SUPFAM" id="SSF52540">
    <property type="entry name" value="P-loop containing nucleoside triphosphate hydrolases"/>
    <property type="match status" value="1"/>
</dbReference>
<comment type="caution">
    <text evidence="8">The sequence shown here is derived from an EMBL/GenBank/DDBJ whole genome shotgun (WGS) entry which is preliminary data.</text>
</comment>
<comment type="subunit">
    <text evidence="7">Monomer.</text>
</comment>
<keyword evidence="7" id="KW-0479">Metal-binding</keyword>
<dbReference type="Pfam" id="PF01202">
    <property type="entry name" value="SKI"/>
    <property type="match status" value="1"/>
</dbReference>
<evidence type="ECO:0000313" key="9">
    <source>
        <dbReference type="Proteomes" id="UP000808349"/>
    </source>
</evidence>
<evidence type="ECO:0000256" key="2">
    <source>
        <dbReference type="ARBA" id="ARBA00022679"/>
    </source>
</evidence>
<feature type="binding site" evidence="7">
    <location>
        <position position="40"/>
    </location>
    <ligand>
        <name>substrate</name>
    </ligand>
</feature>
<keyword evidence="3 7" id="KW-0547">Nucleotide-binding</keyword>
<dbReference type="GO" id="GO:0009423">
    <property type="term" value="P:chorismate biosynthetic process"/>
    <property type="evidence" value="ECO:0007669"/>
    <property type="project" value="UniProtKB-UniRule"/>
</dbReference>
<dbReference type="GO" id="GO:0000287">
    <property type="term" value="F:magnesium ion binding"/>
    <property type="evidence" value="ECO:0007669"/>
    <property type="project" value="UniProtKB-UniRule"/>
</dbReference>
<dbReference type="GO" id="GO:0008652">
    <property type="term" value="P:amino acid biosynthetic process"/>
    <property type="evidence" value="ECO:0007669"/>
    <property type="project" value="UniProtKB-KW"/>
</dbReference>
<keyword evidence="6 7" id="KW-0057">Aromatic amino acid biosynthesis</keyword>
<dbReference type="GO" id="GO:0005829">
    <property type="term" value="C:cytosol"/>
    <property type="evidence" value="ECO:0007669"/>
    <property type="project" value="TreeGrafter"/>
</dbReference>
<keyword evidence="5 7" id="KW-0067">ATP-binding</keyword>
<name>A0A9D7XD85_9BACT</name>
<keyword evidence="7" id="KW-0460">Magnesium</keyword>
<feature type="binding site" evidence="7">
    <location>
        <position position="86"/>
    </location>
    <ligand>
        <name>substrate</name>
    </ligand>
</feature>
<dbReference type="PRINTS" id="PR01100">
    <property type="entry name" value="SHIKIMTKNASE"/>
</dbReference>
<evidence type="ECO:0000256" key="7">
    <source>
        <dbReference type="HAMAP-Rule" id="MF_00109"/>
    </source>
</evidence>
<comment type="caution">
    <text evidence="7">Lacks conserved residue(s) required for the propagation of feature annotation.</text>
</comment>
<dbReference type="Gene3D" id="3.40.50.300">
    <property type="entry name" value="P-loop containing nucleotide triphosphate hydrolases"/>
    <property type="match status" value="1"/>
</dbReference>
<keyword evidence="4 7" id="KW-0418">Kinase</keyword>
<dbReference type="PANTHER" id="PTHR21087">
    <property type="entry name" value="SHIKIMATE KINASE"/>
    <property type="match status" value="1"/>
</dbReference>
<dbReference type="PANTHER" id="PTHR21087:SF16">
    <property type="entry name" value="SHIKIMATE KINASE 1, CHLOROPLASTIC"/>
    <property type="match status" value="1"/>
</dbReference>
<evidence type="ECO:0000256" key="5">
    <source>
        <dbReference type="ARBA" id="ARBA00022840"/>
    </source>
</evidence>
<dbReference type="InterPro" id="IPR000623">
    <property type="entry name" value="Shikimate_kinase/TSH1"/>
</dbReference>
<keyword evidence="1 7" id="KW-0028">Amino-acid biosynthesis</keyword>
<dbReference type="GO" id="GO:0009073">
    <property type="term" value="P:aromatic amino acid family biosynthetic process"/>
    <property type="evidence" value="ECO:0007669"/>
    <property type="project" value="UniProtKB-KW"/>
</dbReference>
<dbReference type="HAMAP" id="MF_00109">
    <property type="entry name" value="Shikimate_kinase"/>
    <property type="match status" value="1"/>
</dbReference>
<comment type="similarity">
    <text evidence="7">Belongs to the shikimate kinase family.</text>
</comment>
<dbReference type="Proteomes" id="UP000808349">
    <property type="component" value="Unassembled WGS sequence"/>
</dbReference>
<comment type="pathway">
    <text evidence="7">Metabolic intermediate biosynthesis; chorismate biosynthesis; chorismate from D-erythrose 4-phosphate and phosphoenolpyruvate: step 5/7.</text>
</comment>
<accession>A0A9D7XD85</accession>
<dbReference type="AlphaFoldDB" id="A0A9D7XD85"/>
<organism evidence="8 9">
    <name type="scientific">Candidatus Defluviibacterium haderslevense</name>
    <dbReference type="NCBI Taxonomy" id="2981993"/>
    <lineage>
        <taxon>Bacteria</taxon>
        <taxon>Pseudomonadati</taxon>
        <taxon>Bacteroidota</taxon>
        <taxon>Saprospiria</taxon>
        <taxon>Saprospirales</taxon>
        <taxon>Saprospiraceae</taxon>
        <taxon>Candidatus Defluviibacterium</taxon>
    </lineage>
</organism>
<sequence>MPSSYKLLNHVFIIGMPGSGKSSLANKLLSSFGLPIIDIDALIVQEEAQSIAELWKNQGAFYFRLKERMALFNVLASEPKIVATGGGLPCHFNNSFLMSDCYSVFLNVEVNELVLRNTKTKNPLFTSEPMEGQITTLLNRRMVYYERANHVLVAEDNLDVLANNFLNLLLIDGILQSNV</sequence>
<comment type="function">
    <text evidence="7">Catalyzes the specific phosphorylation of the 3-hydroxyl group of shikimic acid using ATP as a cosubstrate.</text>
</comment>
<keyword evidence="7" id="KW-0963">Cytoplasm</keyword>
<dbReference type="CDD" id="cd00464">
    <property type="entry name" value="SK"/>
    <property type="match status" value="1"/>
</dbReference>
<proteinExistence type="inferred from homology"/>
<comment type="subcellular location">
    <subcellularLocation>
        <location evidence="7">Cytoplasm</location>
    </subcellularLocation>
</comment>
<dbReference type="GO" id="GO:0005524">
    <property type="term" value="F:ATP binding"/>
    <property type="evidence" value="ECO:0007669"/>
    <property type="project" value="UniProtKB-UniRule"/>
</dbReference>
<evidence type="ECO:0000256" key="4">
    <source>
        <dbReference type="ARBA" id="ARBA00022777"/>
    </source>
</evidence>
<feature type="binding site" evidence="7">
    <location>
        <begin position="18"/>
        <end position="23"/>
    </location>
    <ligand>
        <name>ATP</name>
        <dbReference type="ChEBI" id="CHEBI:30616"/>
    </ligand>
</feature>